<dbReference type="SUPFAM" id="SSF109604">
    <property type="entry name" value="HD-domain/PDEase-like"/>
    <property type="match status" value="1"/>
</dbReference>
<dbReference type="Gene3D" id="1.10.3410.10">
    <property type="entry name" value="putative deoxyguanosinetriphosphate triphosphohydrolase like domain"/>
    <property type="match status" value="1"/>
</dbReference>
<name>A0ABQ0BKN0_9FIRM</name>
<dbReference type="SMART" id="SM00471">
    <property type="entry name" value="HDc"/>
    <property type="match status" value="1"/>
</dbReference>
<dbReference type="InterPro" id="IPR026875">
    <property type="entry name" value="PHydrolase_assoc_dom"/>
</dbReference>
<dbReference type="Gene3D" id="1.10.3210.10">
    <property type="entry name" value="Hypothetical protein af1432"/>
    <property type="match status" value="1"/>
</dbReference>
<evidence type="ECO:0000259" key="2">
    <source>
        <dbReference type="PROSITE" id="PS51831"/>
    </source>
</evidence>
<dbReference type="InterPro" id="IPR006261">
    <property type="entry name" value="dGTPase"/>
</dbReference>
<dbReference type="PROSITE" id="PS51831">
    <property type="entry name" value="HD"/>
    <property type="match status" value="1"/>
</dbReference>
<evidence type="ECO:0000313" key="4">
    <source>
        <dbReference type="Proteomes" id="UP001600943"/>
    </source>
</evidence>
<organism evidence="3 4">
    <name type="scientific">Blautia hominis</name>
    <dbReference type="NCBI Taxonomy" id="2025493"/>
    <lineage>
        <taxon>Bacteria</taxon>
        <taxon>Bacillati</taxon>
        <taxon>Bacillota</taxon>
        <taxon>Clostridia</taxon>
        <taxon>Lachnospirales</taxon>
        <taxon>Lachnospiraceae</taxon>
        <taxon>Blautia</taxon>
    </lineage>
</organism>
<dbReference type="CDD" id="cd00077">
    <property type="entry name" value="HDc"/>
    <property type="match status" value="1"/>
</dbReference>
<comment type="caution">
    <text evidence="3">The sequence shown here is derived from an EMBL/GenBank/DDBJ whole genome shotgun (WGS) entry which is preliminary data.</text>
</comment>
<dbReference type="InterPro" id="IPR023293">
    <property type="entry name" value="dGTP_triP_hydro_central_sf"/>
</dbReference>
<feature type="domain" description="HD" evidence="2">
    <location>
        <begin position="63"/>
        <end position="249"/>
    </location>
</feature>
<dbReference type="InterPro" id="IPR050135">
    <property type="entry name" value="dGTPase-like"/>
</dbReference>
<dbReference type="PANTHER" id="PTHR11373:SF32">
    <property type="entry name" value="DEOXYGUANOSINETRIPHOSPHATE TRIPHOSPHOHYDROLASE"/>
    <property type="match status" value="1"/>
</dbReference>
<keyword evidence="1" id="KW-0378">Hydrolase</keyword>
<sequence length="471" mass="53817">MREKLNWNQLLCKKRQRDGLGAAGSRNAFEADYDRIVGSSSVRRLQDKAQVFPLQENDFTRTRLTHSMEVAAMAYSLGKAIGLELEKRGIFQRGQTEELSSLMRVTGLIHDLGNPPFGHYGETVIRSWFRDWFNKVNPEKLGLNPQQANDFQYFDGNVQNLRIVTKLQTLNDALGANFTYSTLATIMKYPWSSVSSQLVSEKDVKKRKFGYFVSEQGLVRDIQKCTGLEDGMRHPATFLLEAADDIIYICDDIEDGAKKGYIEWDKKYTQLKETYGDKHKKLFADIDSKIPDENMDENEKKAARVRNFRNYMQGYLLNSVKKVFIDNYSLIMNGEFKGELLDIEKDLIKDIKKITAKNVFSCHEVLSLELVGDKVIKTLLNEFVPAICTVDAKELEDVSNRAGKLYSLISPNFKYIASHDYAKNRKKELEEISVYDKLHLIVDYISGMTDSYAVNLYKELSGIKLPGKGST</sequence>
<evidence type="ECO:0000313" key="3">
    <source>
        <dbReference type="EMBL" id="GAA6411893.1"/>
    </source>
</evidence>
<dbReference type="Gene3D" id="1.10.3550.10">
    <property type="entry name" value="eoxyguanosinetriphosphate triphosphohydrolase domain-like"/>
    <property type="match status" value="1"/>
</dbReference>
<dbReference type="Proteomes" id="UP001600943">
    <property type="component" value="Unassembled WGS sequence"/>
</dbReference>
<accession>A0ABQ0BKN0</accession>
<dbReference type="Pfam" id="PF13286">
    <property type="entry name" value="HD_assoc"/>
    <property type="match status" value="1"/>
</dbReference>
<dbReference type="InterPro" id="IPR003607">
    <property type="entry name" value="HD/PDEase_dom"/>
</dbReference>
<proteinExistence type="predicted"/>
<dbReference type="Pfam" id="PF01966">
    <property type="entry name" value="HD"/>
    <property type="match status" value="1"/>
</dbReference>
<dbReference type="PANTHER" id="PTHR11373">
    <property type="entry name" value="DEOXYNUCLEOSIDE TRIPHOSPHATE TRIPHOSPHOHYDROLASE"/>
    <property type="match status" value="1"/>
</dbReference>
<protein>
    <submittedName>
        <fullName evidence="3">Deoxyguanosinetriphosphate triphosphohydrolase</fullName>
    </submittedName>
</protein>
<reference evidence="3 4" key="1">
    <citation type="submission" date="2024-04" db="EMBL/GenBank/DDBJ databases">
        <title>Defined microbial consortia suppress multidrug-resistant proinflammatory Enterobacteriaceae via ecological control.</title>
        <authorList>
            <person name="Furuichi M."/>
            <person name="Kawaguchi T."/>
            <person name="Pust M."/>
            <person name="Yasuma K."/>
            <person name="Plichta D."/>
            <person name="Hasegawa N."/>
            <person name="Ohya T."/>
            <person name="Bhattarai S."/>
            <person name="Sasajima S."/>
            <person name="Aoto Y."/>
            <person name="Tuganbaev T."/>
            <person name="Yaginuma M."/>
            <person name="Ueda M."/>
            <person name="Okahashi N."/>
            <person name="Amafuji K."/>
            <person name="Kiridooshi Y."/>
            <person name="Sugita K."/>
            <person name="Strazar M."/>
            <person name="Skelly A."/>
            <person name="Suda W."/>
            <person name="Hattori M."/>
            <person name="Nakamoto N."/>
            <person name="Caballero S."/>
            <person name="Norman J."/>
            <person name="Olle B."/>
            <person name="Tanoue T."/>
            <person name="Arita M."/>
            <person name="Bucci V."/>
            <person name="Atarashi K."/>
            <person name="Xavier R."/>
            <person name="Honda K."/>
        </authorList>
    </citation>
    <scope>NUCLEOTIDE SEQUENCE [LARGE SCALE GENOMIC DNA]</scope>
    <source>
        <strain evidence="4">k04-0078-D8-1</strain>
    </source>
</reference>
<dbReference type="EMBL" id="BAABYW010000002">
    <property type="protein sequence ID" value="GAA6411893.1"/>
    <property type="molecule type" value="Genomic_DNA"/>
</dbReference>
<dbReference type="NCBIfam" id="TIGR01353">
    <property type="entry name" value="dGTP_triPase"/>
    <property type="match status" value="1"/>
</dbReference>
<keyword evidence="4" id="KW-1185">Reference proteome</keyword>
<evidence type="ECO:0000256" key="1">
    <source>
        <dbReference type="ARBA" id="ARBA00022801"/>
    </source>
</evidence>
<gene>
    <name evidence="3" type="ORF">K040078D81_60100</name>
</gene>
<dbReference type="InterPro" id="IPR006674">
    <property type="entry name" value="HD_domain"/>
</dbReference>
<dbReference type="InterPro" id="IPR027432">
    <property type="entry name" value="dGTP_triphosphohydrolase_C"/>
</dbReference>